<keyword evidence="3" id="KW-1185">Reference proteome</keyword>
<dbReference type="STRING" id="1448320.A0A319EG57"/>
<evidence type="ECO:0000256" key="1">
    <source>
        <dbReference type="SAM" id="SignalP"/>
    </source>
</evidence>
<name>A0A319EG57_9EURO</name>
<dbReference type="VEuPathDB" id="FungiDB:BO71DRAFT_137916"/>
<evidence type="ECO:0000313" key="3">
    <source>
        <dbReference type="Proteomes" id="UP000247810"/>
    </source>
</evidence>
<accession>A0A319EG57</accession>
<dbReference type="AlphaFoldDB" id="A0A319EG57"/>
<dbReference type="Gene3D" id="2.60.40.3820">
    <property type="match status" value="1"/>
</dbReference>
<evidence type="ECO:0008006" key="4">
    <source>
        <dbReference type="Google" id="ProtNLM"/>
    </source>
</evidence>
<organism evidence="2 3">
    <name type="scientific">Aspergillus ellipticus CBS 707.79</name>
    <dbReference type="NCBI Taxonomy" id="1448320"/>
    <lineage>
        <taxon>Eukaryota</taxon>
        <taxon>Fungi</taxon>
        <taxon>Dikarya</taxon>
        <taxon>Ascomycota</taxon>
        <taxon>Pezizomycotina</taxon>
        <taxon>Eurotiomycetes</taxon>
        <taxon>Eurotiomycetidae</taxon>
        <taxon>Eurotiales</taxon>
        <taxon>Aspergillaceae</taxon>
        <taxon>Aspergillus</taxon>
        <taxon>Aspergillus subgen. Circumdati</taxon>
    </lineage>
</organism>
<feature type="chain" id="PRO_5016412748" description="Up-regulated in Daf-2 domain-containing protein" evidence="1">
    <location>
        <begin position="31"/>
        <end position="207"/>
    </location>
</feature>
<dbReference type="OrthoDB" id="4444194at2759"/>
<feature type="signal peptide" evidence="1">
    <location>
        <begin position="1"/>
        <end position="30"/>
    </location>
</feature>
<reference evidence="2 3" key="1">
    <citation type="submission" date="2018-02" db="EMBL/GenBank/DDBJ databases">
        <title>The genomes of Aspergillus section Nigri reveals drivers in fungal speciation.</title>
        <authorList>
            <consortium name="DOE Joint Genome Institute"/>
            <person name="Vesth T.C."/>
            <person name="Nybo J."/>
            <person name="Theobald S."/>
            <person name="Brandl J."/>
            <person name="Frisvad J.C."/>
            <person name="Nielsen K.F."/>
            <person name="Lyhne E.K."/>
            <person name="Kogle M.E."/>
            <person name="Kuo A."/>
            <person name="Riley R."/>
            <person name="Clum A."/>
            <person name="Nolan M."/>
            <person name="Lipzen A."/>
            <person name="Salamov A."/>
            <person name="Henrissat B."/>
            <person name="Wiebenga A."/>
            <person name="De vries R.P."/>
            <person name="Grigoriev I.V."/>
            <person name="Mortensen U.H."/>
            <person name="Andersen M.R."/>
            <person name="Baker S.E."/>
        </authorList>
    </citation>
    <scope>NUCLEOTIDE SEQUENCE [LARGE SCALE GENOMIC DNA]</scope>
    <source>
        <strain evidence="2 3">CBS 707.79</strain>
    </source>
</reference>
<gene>
    <name evidence="2" type="ORF">BO71DRAFT_137916</name>
</gene>
<proteinExistence type="predicted"/>
<evidence type="ECO:0000313" key="2">
    <source>
        <dbReference type="EMBL" id="PYH99768.1"/>
    </source>
</evidence>
<dbReference type="Proteomes" id="UP000247810">
    <property type="component" value="Unassembled WGS sequence"/>
</dbReference>
<keyword evidence="1" id="KW-0732">Signal</keyword>
<protein>
    <recommendedName>
        <fullName evidence="4">Up-regulated in Daf-2 domain-containing protein</fullName>
    </recommendedName>
</protein>
<sequence length="207" mass="23207">MYTNHRSPAWALALMKSLVLSLLFLSIVTANTPTTQQTISQPNTNTNNINATSTTYYTEIAIKNTLPVSLKNIRFAHISNQELNVRTWDNVQSGQTLPPVPIKYATGIFSGSDKWNLDITFEDGETFYIDRDSSCNLEESDSGESYTWTIEGVNFDMPMNSDGMNTRISNNDNADEFNDYAFARVRYPIPSNPQPKTSELLSLTISP</sequence>
<dbReference type="EMBL" id="KZ825799">
    <property type="protein sequence ID" value="PYH99768.1"/>
    <property type="molecule type" value="Genomic_DNA"/>
</dbReference>